<evidence type="ECO:0000313" key="3">
    <source>
        <dbReference type="Proteomes" id="UP000735302"/>
    </source>
</evidence>
<comment type="caution">
    <text evidence="2">The sequence shown here is derived from an EMBL/GenBank/DDBJ whole genome shotgun (WGS) entry which is preliminary data.</text>
</comment>
<protein>
    <submittedName>
        <fullName evidence="2">Protein dd3-3-like</fullName>
    </submittedName>
</protein>
<organism evidence="2 3">
    <name type="scientific">Plakobranchus ocellatus</name>
    <dbReference type="NCBI Taxonomy" id="259542"/>
    <lineage>
        <taxon>Eukaryota</taxon>
        <taxon>Metazoa</taxon>
        <taxon>Spiralia</taxon>
        <taxon>Lophotrochozoa</taxon>
        <taxon>Mollusca</taxon>
        <taxon>Gastropoda</taxon>
        <taxon>Heterobranchia</taxon>
        <taxon>Euthyneura</taxon>
        <taxon>Panpulmonata</taxon>
        <taxon>Sacoglossa</taxon>
        <taxon>Placobranchoidea</taxon>
        <taxon>Plakobranchidae</taxon>
        <taxon>Plakobranchus</taxon>
    </lineage>
</organism>
<accession>A0AAV4BW43</accession>
<dbReference type="PANTHER" id="PTHR35170">
    <property type="entry name" value="PROTEIN DD3-3"/>
    <property type="match status" value="1"/>
</dbReference>
<proteinExistence type="predicted"/>
<evidence type="ECO:0000256" key="1">
    <source>
        <dbReference type="SAM" id="SignalP"/>
    </source>
</evidence>
<reference evidence="2 3" key="1">
    <citation type="journal article" date="2021" name="Elife">
        <title>Chloroplast acquisition without the gene transfer in kleptoplastic sea slugs, Plakobranchus ocellatus.</title>
        <authorList>
            <person name="Maeda T."/>
            <person name="Takahashi S."/>
            <person name="Yoshida T."/>
            <person name="Shimamura S."/>
            <person name="Takaki Y."/>
            <person name="Nagai Y."/>
            <person name="Toyoda A."/>
            <person name="Suzuki Y."/>
            <person name="Arimoto A."/>
            <person name="Ishii H."/>
            <person name="Satoh N."/>
            <person name="Nishiyama T."/>
            <person name="Hasebe M."/>
            <person name="Maruyama T."/>
            <person name="Minagawa J."/>
            <person name="Obokata J."/>
            <person name="Shigenobu S."/>
        </authorList>
    </citation>
    <scope>NUCLEOTIDE SEQUENCE [LARGE SCALE GENOMIC DNA]</scope>
</reference>
<feature type="chain" id="PRO_5043999785" evidence="1">
    <location>
        <begin position="24"/>
        <end position="78"/>
    </location>
</feature>
<keyword evidence="1" id="KW-0732">Signal</keyword>
<dbReference type="Proteomes" id="UP000735302">
    <property type="component" value="Unassembled WGS sequence"/>
</dbReference>
<dbReference type="EMBL" id="BLXT01005430">
    <property type="protein sequence ID" value="GFO22634.1"/>
    <property type="molecule type" value="Genomic_DNA"/>
</dbReference>
<name>A0AAV4BW43_9GAST</name>
<dbReference type="AlphaFoldDB" id="A0AAV4BW43"/>
<dbReference type="PANTHER" id="PTHR35170:SF1">
    <property type="entry name" value="PROTEIN DD3-3"/>
    <property type="match status" value="1"/>
</dbReference>
<evidence type="ECO:0000313" key="2">
    <source>
        <dbReference type="EMBL" id="GFO22634.1"/>
    </source>
</evidence>
<dbReference type="InterPro" id="IPR053320">
    <property type="entry name" value="Protein_DD3-3_O-glyco"/>
</dbReference>
<keyword evidence="3" id="KW-1185">Reference proteome</keyword>
<gene>
    <name evidence="2" type="ORF">PoB_004913900</name>
</gene>
<feature type="signal peptide" evidence="1">
    <location>
        <begin position="1"/>
        <end position="23"/>
    </location>
</feature>
<sequence>MNFTKTFTKLSCMFLTLFTLVAGNVYLHNPRGSNNRLNERSRYRENANSLFDSQNNERGGYNVGSLFYYQGSKLPIEW</sequence>